<proteinExistence type="inferred from homology"/>
<dbReference type="AlphaFoldDB" id="A0A1I0CYL5"/>
<dbReference type="InterPro" id="IPR016938">
    <property type="entry name" value="UPF0317"/>
</dbReference>
<evidence type="ECO:0000313" key="5">
    <source>
        <dbReference type="Proteomes" id="UP000199308"/>
    </source>
</evidence>
<dbReference type="PANTHER" id="PTHR32022:SF10">
    <property type="entry name" value="D-GLUTAMATE CYCLASE, MITOCHONDRIAL"/>
    <property type="match status" value="1"/>
</dbReference>
<dbReference type="FunFam" id="3.30.2040.10:FF:000001">
    <property type="entry name" value="D-glutamate cyclase, mitochondrial"/>
    <property type="match status" value="1"/>
</dbReference>
<dbReference type="Gene3D" id="3.30.2040.10">
    <property type="entry name" value="PSTPO5379-like domain"/>
    <property type="match status" value="1"/>
</dbReference>
<dbReference type="InterPro" id="IPR038021">
    <property type="entry name" value="Putative_hydro-lyase"/>
</dbReference>
<keyword evidence="2 3" id="KW-0456">Lyase</keyword>
<sequence length="263" mass="29038">MLFQDPSLLRAAIKQNKFNENTSGQAPGYVQCNLVILPVQYADDFEVFCDKNSQACPLIYKASEAGEYALTALGTDVDIRTDIPKYKHFIDGQFVEELSDIRAIWQQDYVSFLLGCSFSFEEALLEEGIEIRNISENKNVPMFITNRACESVGPFSGPLVVSMRPMTLENAERAVEICKQFPRVHGEPVHIGDPKALGIAHINEPDFGDAVTIKEGEVPVFWACGVTPQMAIMAAKPSSCITHSPGYMLVTDLKNSALRVATI</sequence>
<gene>
    <name evidence="4" type="ORF">SAMN05660429_01375</name>
</gene>
<dbReference type="EMBL" id="FOHK01000005">
    <property type="protein sequence ID" value="SET24715.1"/>
    <property type="molecule type" value="Genomic_DNA"/>
</dbReference>
<protein>
    <recommendedName>
        <fullName evidence="3">Putative hydro-lyase SAMN05660429_01375</fullName>
        <ecNumber evidence="3">4.2.1.-</ecNumber>
    </recommendedName>
</protein>
<dbReference type="InterPro" id="IPR009906">
    <property type="entry name" value="D-Glu_cyclase"/>
</dbReference>
<evidence type="ECO:0000256" key="1">
    <source>
        <dbReference type="ARBA" id="ARBA00007896"/>
    </source>
</evidence>
<dbReference type="HAMAP" id="MF_01830">
    <property type="entry name" value="Hydro_lyase"/>
    <property type="match status" value="1"/>
</dbReference>
<dbReference type="Proteomes" id="UP000199308">
    <property type="component" value="Unassembled WGS sequence"/>
</dbReference>
<dbReference type="OrthoDB" id="149585at2"/>
<dbReference type="Gene3D" id="3.40.1640.10">
    <property type="entry name" value="PSTPO5379-like"/>
    <property type="match status" value="1"/>
</dbReference>
<dbReference type="RefSeq" id="WP_093328735.1">
    <property type="nucleotide sequence ID" value="NZ_AP027363.1"/>
</dbReference>
<comment type="similarity">
    <text evidence="1 3">Belongs to the D-glutamate cyclase family.</text>
</comment>
<dbReference type="Pfam" id="PF07286">
    <property type="entry name" value="D-Glu_cyclase"/>
    <property type="match status" value="1"/>
</dbReference>
<dbReference type="STRING" id="349064.SAMN05660429_01375"/>
<dbReference type="EC" id="4.2.1.-" evidence="3"/>
<keyword evidence="5" id="KW-1185">Reference proteome</keyword>
<organism evidence="4 5">
    <name type="scientific">Thalassotalea agarivorans</name>
    <name type="common">Thalassomonas agarivorans</name>
    <dbReference type="NCBI Taxonomy" id="349064"/>
    <lineage>
        <taxon>Bacteria</taxon>
        <taxon>Pseudomonadati</taxon>
        <taxon>Pseudomonadota</taxon>
        <taxon>Gammaproteobacteria</taxon>
        <taxon>Alteromonadales</taxon>
        <taxon>Colwelliaceae</taxon>
        <taxon>Thalassotalea</taxon>
    </lineage>
</organism>
<dbReference type="GO" id="GO:0047820">
    <property type="term" value="F:D-glutamate cyclase activity"/>
    <property type="evidence" value="ECO:0007669"/>
    <property type="project" value="TreeGrafter"/>
</dbReference>
<dbReference type="NCBIfam" id="NF003969">
    <property type="entry name" value="PRK05463.1"/>
    <property type="match status" value="1"/>
</dbReference>
<dbReference type="PANTHER" id="PTHR32022">
    <property type="entry name" value="D-GLUTAMATE CYCLASE, MITOCHONDRIAL"/>
    <property type="match status" value="1"/>
</dbReference>
<dbReference type="GO" id="GO:0006536">
    <property type="term" value="P:glutamate metabolic process"/>
    <property type="evidence" value="ECO:0007669"/>
    <property type="project" value="TreeGrafter"/>
</dbReference>
<dbReference type="PIRSF" id="PIRSF029755">
    <property type="entry name" value="UCP029755"/>
    <property type="match status" value="1"/>
</dbReference>
<accession>A0A1I0CYL5</accession>
<evidence type="ECO:0000313" key="4">
    <source>
        <dbReference type="EMBL" id="SET24715.1"/>
    </source>
</evidence>
<evidence type="ECO:0000256" key="2">
    <source>
        <dbReference type="ARBA" id="ARBA00023239"/>
    </source>
</evidence>
<dbReference type="SUPFAM" id="SSF160920">
    <property type="entry name" value="PSTPO5379-like"/>
    <property type="match status" value="1"/>
</dbReference>
<name>A0A1I0CYL5_THASX</name>
<reference evidence="4 5" key="1">
    <citation type="submission" date="2016-10" db="EMBL/GenBank/DDBJ databases">
        <authorList>
            <person name="de Groot N.N."/>
        </authorList>
    </citation>
    <scope>NUCLEOTIDE SEQUENCE [LARGE SCALE GENOMIC DNA]</scope>
    <source>
        <strain evidence="4 5">DSM 19706</strain>
    </source>
</reference>
<evidence type="ECO:0000256" key="3">
    <source>
        <dbReference type="HAMAP-Rule" id="MF_01830"/>
    </source>
</evidence>